<evidence type="ECO:0000256" key="5">
    <source>
        <dbReference type="ARBA" id="ARBA00023136"/>
    </source>
</evidence>
<feature type="transmembrane region" description="Helical" evidence="6">
    <location>
        <begin position="724"/>
        <end position="746"/>
    </location>
</feature>
<dbReference type="InterPro" id="IPR050250">
    <property type="entry name" value="Macrolide_Exporter_MacB"/>
</dbReference>
<dbReference type="Pfam" id="PF12704">
    <property type="entry name" value="MacB_PCD"/>
    <property type="match status" value="2"/>
</dbReference>
<keyword evidence="4 6" id="KW-1133">Transmembrane helix</keyword>
<feature type="domain" description="MacB-like periplasmic core" evidence="8">
    <location>
        <begin position="21"/>
        <end position="237"/>
    </location>
</feature>
<comment type="subcellular location">
    <subcellularLocation>
        <location evidence="1">Cell membrane</location>
        <topology evidence="1">Multi-pass membrane protein</topology>
    </subcellularLocation>
</comment>
<evidence type="ECO:0000256" key="1">
    <source>
        <dbReference type="ARBA" id="ARBA00004651"/>
    </source>
</evidence>
<dbReference type="InterPro" id="IPR003838">
    <property type="entry name" value="ABC3_permease_C"/>
</dbReference>
<feature type="transmembrane region" description="Helical" evidence="6">
    <location>
        <begin position="758"/>
        <end position="781"/>
    </location>
</feature>
<evidence type="ECO:0000256" key="6">
    <source>
        <dbReference type="SAM" id="Phobius"/>
    </source>
</evidence>
<dbReference type="Proteomes" id="UP000612680">
    <property type="component" value="Chromosome"/>
</dbReference>
<dbReference type="RefSeq" id="WP_204663566.1">
    <property type="nucleotide sequence ID" value="NZ_CP056775.1"/>
</dbReference>
<evidence type="ECO:0000256" key="4">
    <source>
        <dbReference type="ARBA" id="ARBA00022989"/>
    </source>
</evidence>
<evidence type="ECO:0000259" key="7">
    <source>
        <dbReference type="Pfam" id="PF02687"/>
    </source>
</evidence>
<feature type="transmembrane region" description="Helical" evidence="6">
    <location>
        <begin position="332"/>
        <end position="359"/>
    </location>
</feature>
<gene>
    <name evidence="9" type="ORF">HWI92_10740</name>
</gene>
<accession>A0ABX7I663</accession>
<proteinExistence type="predicted"/>
<evidence type="ECO:0000313" key="9">
    <source>
        <dbReference type="EMBL" id="QRR01343.1"/>
    </source>
</evidence>
<feature type="domain" description="ABC3 transporter permease C-terminal" evidence="7">
    <location>
        <begin position="291"/>
        <end position="400"/>
    </location>
</feature>
<feature type="domain" description="ABC3 transporter permease C-terminal" evidence="7">
    <location>
        <begin position="675"/>
        <end position="788"/>
    </location>
</feature>
<reference evidence="9 10" key="1">
    <citation type="submission" date="2020-06" db="EMBL/GenBank/DDBJ databases">
        <title>Dyadobacter sandarakinus sp. nov., isolated from the soil of the Arctic Yellow River Station.</title>
        <authorList>
            <person name="Zhang Y."/>
            <person name="Peng F."/>
        </authorList>
    </citation>
    <scope>NUCLEOTIDE SEQUENCE [LARGE SCALE GENOMIC DNA]</scope>
    <source>
        <strain evidence="9 10">Q3-56</strain>
    </source>
</reference>
<evidence type="ECO:0000313" key="10">
    <source>
        <dbReference type="Proteomes" id="UP000612680"/>
    </source>
</evidence>
<evidence type="ECO:0000256" key="3">
    <source>
        <dbReference type="ARBA" id="ARBA00022692"/>
    </source>
</evidence>
<keyword evidence="10" id="KW-1185">Reference proteome</keyword>
<organism evidence="9 10">
    <name type="scientific">Dyadobacter sandarakinus</name>
    <dbReference type="NCBI Taxonomy" id="2747268"/>
    <lineage>
        <taxon>Bacteria</taxon>
        <taxon>Pseudomonadati</taxon>
        <taxon>Bacteroidota</taxon>
        <taxon>Cytophagia</taxon>
        <taxon>Cytophagales</taxon>
        <taxon>Spirosomataceae</taxon>
        <taxon>Dyadobacter</taxon>
    </lineage>
</organism>
<dbReference type="Pfam" id="PF02687">
    <property type="entry name" value="FtsX"/>
    <property type="match status" value="2"/>
</dbReference>
<dbReference type="PANTHER" id="PTHR30572:SF18">
    <property type="entry name" value="ABC-TYPE MACROLIDE FAMILY EXPORT SYSTEM PERMEASE COMPONENT 2"/>
    <property type="match status" value="1"/>
</dbReference>
<evidence type="ECO:0000256" key="2">
    <source>
        <dbReference type="ARBA" id="ARBA00022475"/>
    </source>
</evidence>
<name>A0ABX7I663_9BACT</name>
<keyword evidence="5 6" id="KW-0472">Membrane</keyword>
<evidence type="ECO:0000259" key="8">
    <source>
        <dbReference type="Pfam" id="PF12704"/>
    </source>
</evidence>
<feature type="domain" description="MacB-like periplasmic core" evidence="8">
    <location>
        <begin position="435"/>
        <end position="627"/>
    </location>
</feature>
<dbReference type="PANTHER" id="PTHR30572">
    <property type="entry name" value="MEMBRANE COMPONENT OF TRANSPORTER-RELATED"/>
    <property type="match status" value="1"/>
</dbReference>
<dbReference type="EMBL" id="CP056775">
    <property type="protein sequence ID" value="QRR01343.1"/>
    <property type="molecule type" value="Genomic_DNA"/>
</dbReference>
<feature type="transmembrane region" description="Helical" evidence="6">
    <location>
        <begin position="426"/>
        <end position="446"/>
    </location>
</feature>
<protein>
    <submittedName>
        <fullName evidence="9">ABC transporter permease</fullName>
    </submittedName>
</protein>
<feature type="transmembrane region" description="Helical" evidence="6">
    <location>
        <begin position="288"/>
        <end position="309"/>
    </location>
</feature>
<keyword evidence="3 6" id="KW-0812">Transmembrane</keyword>
<feature type="transmembrane region" description="Helical" evidence="6">
    <location>
        <begin position="21"/>
        <end position="42"/>
    </location>
</feature>
<feature type="transmembrane region" description="Helical" evidence="6">
    <location>
        <begin position="379"/>
        <end position="405"/>
    </location>
</feature>
<feature type="transmembrane region" description="Helical" evidence="6">
    <location>
        <begin position="676"/>
        <end position="698"/>
    </location>
</feature>
<sequence length="794" mass="86817">MNRLHFNIALRTFLKGKWYNLLNILGLALGLATFTFVSLYVAHETSYDQWNPNIDRVFLVERELPNGPSPYTPGNLAAAIKGTCPEVEETGRMNTALFQLPFFTRSGRFLIKKWVGADYSMARILGIQAVGFELKPGPDHAVPMVLLSRRTAGVLFPGDSSVSGKTVNIMSRSGMPMTIAGVAEDAPGNTNLQFDCIGFSQDLTQGKDQSYANQIYQTYLLVKPGTNMELLSRKIDRIYKEAALADTSLVARQALAMAGKPAIYLDPLKNLHLKPHYSSPVNDRIVKGLAILAIIILVVTGVNFTNLYVSQAAKRSKEVGIKKVSGMNKSQIIFQFLAEIFFQCMIALAASLAIVTAALPYFNRLLGVKLLLSGISMEITMQILAALITLTLLAGLYPALVMAGFRPAEVLRGNQSGKGSFSWSSGIIPVFQFTFAIGFVITLIIINQQIRYMKTENPGFEAGQVLYVDNMGIYNHPDQFEAVGSRIRAIPGVKNVTVASSVPGGILPPSYEYLVQSKAYTMQTIAVGYNYFETLNIGLKEGAVFSSTFHRDSASAVINQAAAKALGLASPVGTVIRGRAGSYTITGVVNDVKTAGFEAQVQPAIYLLHDPFGLPKTQIMIRAESSAMRPVLAALSRDWSSINKLDPDNFNYHFLDELYGKLFLRQEQLQSVLTCFSALAVFIASLGFFASAAQAIHLRMKEVAIRKVFGARSGQLMITLGKPFFYVMLTANALAWPAAFLAATQWLETFAYRIDLTFAPFLIATALSIVIVAVTVGLQMIRAVRFNPAMKLKV</sequence>
<dbReference type="InterPro" id="IPR025857">
    <property type="entry name" value="MacB_PCD"/>
</dbReference>
<keyword evidence="2" id="KW-1003">Cell membrane</keyword>